<feature type="domain" description="Phosphatidic acid phosphatase type 2/haloperoxidase" evidence="2">
    <location>
        <begin position="85"/>
        <end position="197"/>
    </location>
</feature>
<dbReference type="Proteomes" id="UP000184389">
    <property type="component" value="Unassembled WGS sequence"/>
</dbReference>
<name>A0A1M5Z4E5_9FIRM</name>
<dbReference type="EMBL" id="FQXR01000020">
    <property type="protein sequence ID" value="SHI19089.1"/>
    <property type="molecule type" value="Genomic_DNA"/>
</dbReference>
<feature type="transmembrane region" description="Helical" evidence="1">
    <location>
        <begin position="84"/>
        <end position="102"/>
    </location>
</feature>
<dbReference type="CDD" id="cd03392">
    <property type="entry name" value="PAP2_like_2"/>
    <property type="match status" value="1"/>
</dbReference>
<dbReference type="SMART" id="SM00014">
    <property type="entry name" value="acidPPc"/>
    <property type="match status" value="1"/>
</dbReference>
<sequence>MDKKIMIVISIIFFIIFLSLAFSIKDVDKGVLFDESIMEWIHKNINSNMTIVMKGITFLGSTYFFMIAGALILFYFIKTKHYEGIFPLLFSTIGSFSLNAILKHIFTRTRPIEYFLIHQGGYSFPSGHAMVSMSFYTTMTYLIVKNKKYKNKNYLFWILNFLIVGLIGFSRTYLGVHWPTDVLGGYMMGFLVCFFTIFLFSHKKKEGF</sequence>
<accession>A0A1M5Z4E5</accession>
<evidence type="ECO:0000313" key="4">
    <source>
        <dbReference type="Proteomes" id="UP000184389"/>
    </source>
</evidence>
<dbReference type="STRING" id="1123281.SAMN02745180_02726"/>
<feature type="transmembrane region" description="Helical" evidence="1">
    <location>
        <begin position="56"/>
        <end position="77"/>
    </location>
</feature>
<feature type="transmembrane region" description="Helical" evidence="1">
    <location>
        <begin position="182"/>
        <end position="200"/>
    </location>
</feature>
<dbReference type="SUPFAM" id="SSF48317">
    <property type="entry name" value="Acid phosphatase/Vanadium-dependent haloperoxidase"/>
    <property type="match status" value="1"/>
</dbReference>
<feature type="transmembrane region" description="Helical" evidence="1">
    <location>
        <begin position="122"/>
        <end position="142"/>
    </location>
</feature>
<keyword evidence="1" id="KW-0812">Transmembrane</keyword>
<dbReference type="PANTHER" id="PTHR14969">
    <property type="entry name" value="SPHINGOSINE-1-PHOSPHATE PHOSPHOHYDROLASE"/>
    <property type="match status" value="1"/>
</dbReference>
<feature type="transmembrane region" description="Helical" evidence="1">
    <location>
        <begin position="154"/>
        <end position="176"/>
    </location>
</feature>
<organism evidence="3 4">
    <name type="scientific">Sporanaerobacter acetigenes DSM 13106</name>
    <dbReference type="NCBI Taxonomy" id="1123281"/>
    <lineage>
        <taxon>Bacteria</taxon>
        <taxon>Bacillati</taxon>
        <taxon>Bacillota</taxon>
        <taxon>Tissierellia</taxon>
        <taxon>Tissierellales</taxon>
        <taxon>Sporanaerobacteraceae</taxon>
        <taxon>Sporanaerobacter</taxon>
    </lineage>
</organism>
<reference evidence="3 4" key="1">
    <citation type="submission" date="2016-11" db="EMBL/GenBank/DDBJ databases">
        <authorList>
            <person name="Jaros S."/>
            <person name="Januszkiewicz K."/>
            <person name="Wedrychowicz H."/>
        </authorList>
    </citation>
    <scope>NUCLEOTIDE SEQUENCE [LARGE SCALE GENOMIC DNA]</scope>
    <source>
        <strain evidence="3 4">DSM 13106</strain>
    </source>
</reference>
<evidence type="ECO:0000256" key="1">
    <source>
        <dbReference type="SAM" id="Phobius"/>
    </source>
</evidence>
<evidence type="ECO:0000313" key="3">
    <source>
        <dbReference type="EMBL" id="SHI19089.1"/>
    </source>
</evidence>
<dbReference type="PANTHER" id="PTHR14969:SF13">
    <property type="entry name" value="AT30094P"/>
    <property type="match status" value="1"/>
</dbReference>
<protein>
    <submittedName>
        <fullName evidence="3">Undecaprenyl-diphosphatase</fullName>
    </submittedName>
</protein>
<dbReference type="OrthoDB" id="9789113at2"/>
<keyword evidence="1" id="KW-0472">Membrane</keyword>
<keyword evidence="4" id="KW-1185">Reference proteome</keyword>
<dbReference type="InterPro" id="IPR036938">
    <property type="entry name" value="PAP2/HPO_sf"/>
</dbReference>
<dbReference type="RefSeq" id="WP_072745344.1">
    <property type="nucleotide sequence ID" value="NZ_FQXR01000020.1"/>
</dbReference>
<evidence type="ECO:0000259" key="2">
    <source>
        <dbReference type="SMART" id="SM00014"/>
    </source>
</evidence>
<dbReference type="Pfam" id="PF01569">
    <property type="entry name" value="PAP2"/>
    <property type="match status" value="1"/>
</dbReference>
<keyword evidence="1" id="KW-1133">Transmembrane helix</keyword>
<dbReference type="AlphaFoldDB" id="A0A1M5Z4E5"/>
<dbReference type="InterPro" id="IPR000326">
    <property type="entry name" value="PAP2/HPO"/>
</dbReference>
<proteinExistence type="predicted"/>
<dbReference type="Gene3D" id="1.20.144.10">
    <property type="entry name" value="Phosphatidic acid phosphatase type 2/haloperoxidase"/>
    <property type="match status" value="1"/>
</dbReference>
<gene>
    <name evidence="3" type="ORF">SAMN02745180_02726</name>
</gene>